<feature type="domain" description="RING-type" evidence="3">
    <location>
        <begin position="498"/>
        <end position="556"/>
    </location>
</feature>
<accession>W9S0B6</accession>
<feature type="region of interest" description="Disordered" evidence="2">
    <location>
        <begin position="299"/>
        <end position="319"/>
    </location>
</feature>
<dbReference type="CDD" id="cd02440">
    <property type="entry name" value="AdoMet_MTases"/>
    <property type="match status" value="1"/>
</dbReference>
<dbReference type="Pfam" id="PF08241">
    <property type="entry name" value="Methyltransf_11"/>
    <property type="match status" value="1"/>
</dbReference>
<keyword evidence="4" id="KW-0808">Transferase</keyword>
<dbReference type="InterPro" id="IPR052356">
    <property type="entry name" value="Thiol_S-MT"/>
</dbReference>
<evidence type="ECO:0000256" key="2">
    <source>
        <dbReference type="SAM" id="MobiDB-lite"/>
    </source>
</evidence>
<dbReference type="InterPro" id="IPR013216">
    <property type="entry name" value="Methyltransf_11"/>
</dbReference>
<dbReference type="InterPro" id="IPR013083">
    <property type="entry name" value="Znf_RING/FYVE/PHD"/>
</dbReference>
<dbReference type="EMBL" id="KE345900">
    <property type="protein sequence ID" value="EXC19998.1"/>
    <property type="molecule type" value="Genomic_DNA"/>
</dbReference>
<protein>
    <submittedName>
        <fullName evidence="4">Methyltransferase-like protein 7B</fullName>
    </submittedName>
</protein>
<keyword evidence="1" id="KW-0479">Metal-binding</keyword>
<dbReference type="eggNOG" id="KOG4300">
    <property type="taxonomic scope" value="Eukaryota"/>
</dbReference>
<evidence type="ECO:0000313" key="5">
    <source>
        <dbReference type="Proteomes" id="UP000030645"/>
    </source>
</evidence>
<feature type="compositionally biased region" description="Low complexity" evidence="2">
    <location>
        <begin position="415"/>
        <end position="426"/>
    </location>
</feature>
<dbReference type="InterPro" id="IPR029063">
    <property type="entry name" value="SAM-dependent_MTases_sf"/>
</dbReference>
<dbReference type="SUPFAM" id="SSF53335">
    <property type="entry name" value="S-adenosyl-L-methionine-dependent methyltransferases"/>
    <property type="match status" value="1"/>
</dbReference>
<feature type="compositionally biased region" description="Polar residues" evidence="2">
    <location>
        <begin position="380"/>
        <end position="391"/>
    </location>
</feature>
<dbReference type="InterPro" id="IPR001841">
    <property type="entry name" value="Znf_RING"/>
</dbReference>
<keyword evidence="1" id="KW-0863">Zinc-finger</keyword>
<feature type="compositionally biased region" description="Low complexity" evidence="2">
    <location>
        <begin position="392"/>
        <end position="401"/>
    </location>
</feature>
<dbReference type="Gene3D" id="3.30.40.10">
    <property type="entry name" value="Zinc/RING finger domain, C3HC4 (zinc finger)"/>
    <property type="match status" value="1"/>
</dbReference>
<evidence type="ECO:0000256" key="1">
    <source>
        <dbReference type="PROSITE-ProRule" id="PRU00175"/>
    </source>
</evidence>
<keyword evidence="4" id="KW-0489">Methyltransferase</keyword>
<feature type="region of interest" description="Disordered" evidence="2">
    <location>
        <begin position="627"/>
        <end position="647"/>
    </location>
</feature>
<keyword evidence="5" id="KW-1185">Reference proteome</keyword>
<proteinExistence type="predicted"/>
<evidence type="ECO:0000259" key="3">
    <source>
        <dbReference type="PROSITE" id="PS50089"/>
    </source>
</evidence>
<evidence type="ECO:0000313" key="4">
    <source>
        <dbReference type="EMBL" id="EXC19998.1"/>
    </source>
</evidence>
<dbReference type="PANTHER" id="PTHR45036">
    <property type="entry name" value="METHYLTRANSFERASE LIKE 7B"/>
    <property type="match status" value="1"/>
</dbReference>
<feature type="region of interest" description="Disordered" evidence="2">
    <location>
        <begin position="1"/>
        <end position="52"/>
    </location>
</feature>
<dbReference type="Gene3D" id="3.40.50.150">
    <property type="entry name" value="Vaccinia Virus protein VP39"/>
    <property type="match status" value="1"/>
</dbReference>
<reference evidence="5" key="1">
    <citation type="submission" date="2013-01" db="EMBL/GenBank/DDBJ databases">
        <title>Draft Genome Sequence of a Mulberry Tree, Morus notabilis C.K. Schneid.</title>
        <authorList>
            <person name="He N."/>
            <person name="Zhao S."/>
        </authorList>
    </citation>
    <scope>NUCLEOTIDE SEQUENCE</scope>
</reference>
<dbReference type="Proteomes" id="UP000030645">
    <property type="component" value="Unassembled WGS sequence"/>
</dbReference>
<name>W9S0B6_9ROSA</name>
<dbReference type="PROSITE" id="PS50089">
    <property type="entry name" value="ZF_RING_2"/>
    <property type="match status" value="1"/>
</dbReference>
<dbReference type="GO" id="GO:0008757">
    <property type="term" value="F:S-adenosylmethionine-dependent methyltransferase activity"/>
    <property type="evidence" value="ECO:0007669"/>
    <property type="project" value="InterPro"/>
</dbReference>
<dbReference type="GO" id="GO:0032259">
    <property type="term" value="P:methylation"/>
    <property type="evidence" value="ECO:0007669"/>
    <property type="project" value="UniProtKB-KW"/>
</dbReference>
<dbReference type="AlphaFoldDB" id="W9S0B6"/>
<dbReference type="PANTHER" id="PTHR45036:SF1">
    <property type="entry name" value="METHYLTRANSFERASE LIKE 7A"/>
    <property type="match status" value="1"/>
</dbReference>
<dbReference type="GO" id="GO:0008270">
    <property type="term" value="F:zinc ion binding"/>
    <property type="evidence" value="ECO:0007669"/>
    <property type="project" value="UniProtKB-KW"/>
</dbReference>
<organism evidence="4 5">
    <name type="scientific">Morus notabilis</name>
    <dbReference type="NCBI Taxonomy" id="981085"/>
    <lineage>
        <taxon>Eukaryota</taxon>
        <taxon>Viridiplantae</taxon>
        <taxon>Streptophyta</taxon>
        <taxon>Embryophyta</taxon>
        <taxon>Tracheophyta</taxon>
        <taxon>Spermatophyta</taxon>
        <taxon>Magnoliopsida</taxon>
        <taxon>eudicotyledons</taxon>
        <taxon>Gunneridae</taxon>
        <taxon>Pentapetalae</taxon>
        <taxon>rosids</taxon>
        <taxon>fabids</taxon>
        <taxon>Rosales</taxon>
        <taxon>Moraceae</taxon>
        <taxon>Moreae</taxon>
        <taxon>Morus</taxon>
    </lineage>
</organism>
<gene>
    <name evidence="4" type="ORF">L484_015674</name>
</gene>
<sequence>MILSCSSSSSLSPSARCSSNRTPRAKLSPPSDHPPSRVNANRSPDESPAHLGSSCTCGRRRLFIEAAATSFLPFSPSNASDYTTMLEKVHPPRPDWYEEFYASVLDTSMKAYEAEISGYKAELFANFKGKAQKVLEIGIGTGPNLRYYAGNDGVQVFGVDPNRKMEKYAKAAAAAAGLPPPNFEFIQAVGEALPLGDASVDAIVGTLVLCSVKDVNMTLKEVKRVLKPGGLYLFVEHVAAKAKTGSLCCVAARPHGSHTTSRDWSVGPHEPYWQTNSSFSPPPARWDFQFQTEGLQYGPHDGIPPYGSSTSSNSKESRSWVRGNQLYNHHYASDGAGMFLSSSSDLSQGPQWTPPAIQEIRVDDFESAQRRGMTLGPPSFKTNMEGTSENPDSGGSTSFRSDSSESEPKSRSSSHRTFSSRRSFMSKPIHPLSFPRQTSPGEVSDIAVAGLPEFDASAQRDAHSWSSASSSLDFADVSETFESETCNRSCNPSDGLRCGLCERLLSQRSPWSSRRIVRSGDMPVTGVLSCCHVFHAECLEQTTPKMRRNDPPCPLCARLEEENCPEQRSCSRSRNSFPRLKPFNEDGPSRPWGCVQVGDCVEGALHVPPRNSMLLLNRSRIKKNLSLKGNSSKEFPGKLKKSGSYSSQQFNVRSIDQGAIGCSKSKSITGPIMKS</sequence>
<feature type="compositionally biased region" description="Low complexity" evidence="2">
    <location>
        <begin position="1"/>
        <end position="19"/>
    </location>
</feature>
<keyword evidence="1" id="KW-0862">Zinc</keyword>
<feature type="region of interest" description="Disordered" evidence="2">
    <location>
        <begin position="371"/>
        <end position="441"/>
    </location>
</feature>